<evidence type="ECO:0008006" key="4">
    <source>
        <dbReference type="Google" id="ProtNLM"/>
    </source>
</evidence>
<accession>A0A6S7B0S1</accession>
<feature type="chain" id="PRO_5028849412" description="Lipoprotein" evidence="1">
    <location>
        <begin position="20"/>
        <end position="40"/>
    </location>
</feature>
<dbReference type="AlphaFoldDB" id="A0A6S7B0S1"/>
<feature type="signal peptide" evidence="1">
    <location>
        <begin position="1"/>
        <end position="19"/>
    </location>
</feature>
<dbReference type="EMBL" id="CADIKM010000006">
    <property type="protein sequence ID" value="CAB3784181.1"/>
    <property type="molecule type" value="Genomic_DNA"/>
</dbReference>
<name>A0A6S7B0S1_9BURK</name>
<gene>
    <name evidence="2" type="ORF">LMG28138_01757</name>
</gene>
<sequence>MKRLALVAALAVLCLSACATSCVEHVSAWDCRFIPIHFYQ</sequence>
<keyword evidence="1" id="KW-0732">Signal</keyword>
<keyword evidence="3" id="KW-1185">Reference proteome</keyword>
<dbReference type="Proteomes" id="UP000494115">
    <property type="component" value="Unassembled WGS sequence"/>
</dbReference>
<proteinExistence type="predicted"/>
<reference evidence="2 3" key="1">
    <citation type="submission" date="2020-04" db="EMBL/GenBank/DDBJ databases">
        <authorList>
            <person name="De Canck E."/>
        </authorList>
    </citation>
    <scope>NUCLEOTIDE SEQUENCE [LARGE SCALE GENOMIC DNA]</scope>
    <source>
        <strain evidence="2 3">LMG 28138</strain>
    </source>
</reference>
<organism evidence="2 3">
    <name type="scientific">Pararobbsia alpina</name>
    <dbReference type="NCBI Taxonomy" id="621374"/>
    <lineage>
        <taxon>Bacteria</taxon>
        <taxon>Pseudomonadati</taxon>
        <taxon>Pseudomonadota</taxon>
        <taxon>Betaproteobacteria</taxon>
        <taxon>Burkholderiales</taxon>
        <taxon>Burkholderiaceae</taxon>
        <taxon>Pararobbsia</taxon>
    </lineage>
</organism>
<evidence type="ECO:0000313" key="3">
    <source>
        <dbReference type="Proteomes" id="UP000494115"/>
    </source>
</evidence>
<evidence type="ECO:0000256" key="1">
    <source>
        <dbReference type="SAM" id="SignalP"/>
    </source>
</evidence>
<protein>
    <recommendedName>
        <fullName evidence="4">Lipoprotein</fullName>
    </recommendedName>
</protein>
<evidence type="ECO:0000313" key="2">
    <source>
        <dbReference type="EMBL" id="CAB3784181.1"/>
    </source>
</evidence>